<dbReference type="Gene3D" id="2.40.30.10">
    <property type="entry name" value="Translation factors"/>
    <property type="match status" value="2"/>
</dbReference>
<dbReference type="GO" id="GO:0003924">
    <property type="term" value="F:GTPase activity"/>
    <property type="evidence" value="ECO:0007669"/>
    <property type="project" value="UniProtKB-UniRule"/>
</dbReference>
<dbReference type="SUPFAM" id="SSF50465">
    <property type="entry name" value="EF-Tu/eEF-1alpha/eIF2-gamma C-terminal domain"/>
    <property type="match status" value="1"/>
</dbReference>
<dbReference type="InterPro" id="IPR031157">
    <property type="entry name" value="G_TR_CS"/>
</dbReference>
<dbReference type="PRINTS" id="PR00315">
    <property type="entry name" value="ELONGATNFCT"/>
</dbReference>
<dbReference type="NCBIfam" id="NF009372">
    <property type="entry name" value="PRK12735.1"/>
    <property type="match status" value="1"/>
</dbReference>
<evidence type="ECO:0000256" key="10">
    <source>
        <dbReference type="ARBA" id="ARBA00029554"/>
    </source>
</evidence>
<feature type="domain" description="Tr-type G" evidence="12">
    <location>
        <begin position="10"/>
        <end position="214"/>
    </location>
</feature>
<keyword evidence="5 11" id="KW-0251">Elongation factor</keyword>
<dbReference type="PROSITE" id="PS51722">
    <property type="entry name" value="G_TR_2"/>
    <property type="match status" value="1"/>
</dbReference>
<evidence type="ECO:0000313" key="13">
    <source>
        <dbReference type="EMBL" id="BAY85154.1"/>
    </source>
</evidence>
<sequence length="409" mass="44742">MAREKFERNKPHVNIGTIGHVDHGKTTLTAAITMTLSALGQSAQKKYDDIDNAPEEKARGITINTSHVEYETDGRHYAHVDCPGHADYVKNMITGAAQMDGAILVVSAADGPMPQTREHILLAKQVGVPSLVVFLNKQDMVDDDELLELVELEVRELLSDYDFPGDDIPVVSGSGLQALEKMIANPTMKKGEDEWVDKIYDLMEQVDAFIPTPERAVDKPFLMAVEDVFSITGRGTVATGRIERGKVKVGDQVELVGIRDTRPTTVTGIEMFKKSLDEGMAGDNAGILLRGMQKDDIERGMVIAKPGSITPHTEFEGEVYVLTEKEGGRKTPFFSGYRPQFYVRTTDVTGTIQSFTADDGSAAEMVMPGDRIKMNVQLISPIAIEQGMRFAIREGGRTIGAGVVSKIVK</sequence>
<evidence type="ECO:0000256" key="5">
    <source>
        <dbReference type="ARBA" id="ARBA00022768"/>
    </source>
</evidence>
<keyword evidence="14" id="KW-1185">Reference proteome</keyword>
<dbReference type="PANTHER" id="PTHR43721">
    <property type="entry name" value="ELONGATION FACTOR TU-RELATED"/>
    <property type="match status" value="1"/>
</dbReference>
<comment type="subunit">
    <text evidence="2 11">Monomer.</text>
</comment>
<evidence type="ECO:0000256" key="2">
    <source>
        <dbReference type="ARBA" id="ARBA00011245"/>
    </source>
</evidence>
<dbReference type="Pfam" id="PF00009">
    <property type="entry name" value="GTP_EFTU"/>
    <property type="match status" value="1"/>
</dbReference>
<dbReference type="HAMAP" id="MF_00118_B">
    <property type="entry name" value="EF_Tu_B"/>
    <property type="match status" value="1"/>
</dbReference>
<feature type="binding site" evidence="11">
    <location>
        <begin position="136"/>
        <end position="139"/>
    </location>
    <ligand>
        <name>GTP</name>
        <dbReference type="ChEBI" id="CHEBI:37565"/>
    </ligand>
</feature>
<dbReference type="InterPro" id="IPR004541">
    <property type="entry name" value="Transl_elong_EFTu/EF1A_bac/org"/>
</dbReference>
<dbReference type="EC" id="3.6.5.3" evidence="11"/>
<dbReference type="GO" id="GO:0005829">
    <property type="term" value="C:cytosol"/>
    <property type="evidence" value="ECO:0007669"/>
    <property type="project" value="TreeGrafter"/>
</dbReference>
<dbReference type="FunFam" id="2.40.30.10:FF:000046">
    <property type="entry name" value="Elongation factor Tu"/>
    <property type="match status" value="1"/>
</dbReference>
<dbReference type="GO" id="GO:0005525">
    <property type="term" value="F:GTP binding"/>
    <property type="evidence" value="ECO:0007669"/>
    <property type="project" value="UniProtKB-UniRule"/>
</dbReference>
<keyword evidence="4 11" id="KW-0547">Nucleotide-binding</keyword>
<reference evidence="13 14" key="1">
    <citation type="submission" date="2017-06" db="EMBL/GenBank/DDBJ databases">
        <title>Genome sequencing of cyanobaciteial culture collection at National Institute for Environmental Studies (NIES).</title>
        <authorList>
            <person name="Hirose Y."/>
            <person name="Shimura Y."/>
            <person name="Fujisawa T."/>
            <person name="Nakamura Y."/>
            <person name="Kawachi M."/>
        </authorList>
    </citation>
    <scope>NUCLEOTIDE SEQUENCE [LARGE SCALE GENOMIC DNA]</scope>
    <source>
        <strain evidence="13 14">NIES-267</strain>
    </source>
</reference>
<dbReference type="AlphaFoldDB" id="A0A1Z4LVE4"/>
<keyword evidence="3 11" id="KW-0963">Cytoplasm</keyword>
<comment type="catalytic activity">
    <reaction evidence="11">
        <text>GTP + H2O = GDP + phosphate + H(+)</text>
        <dbReference type="Rhea" id="RHEA:19669"/>
        <dbReference type="ChEBI" id="CHEBI:15377"/>
        <dbReference type="ChEBI" id="CHEBI:15378"/>
        <dbReference type="ChEBI" id="CHEBI:37565"/>
        <dbReference type="ChEBI" id="CHEBI:43474"/>
        <dbReference type="ChEBI" id="CHEBI:58189"/>
        <dbReference type="EC" id="3.6.5.3"/>
    </reaction>
</comment>
<dbReference type="CDD" id="cd01884">
    <property type="entry name" value="EF_Tu"/>
    <property type="match status" value="1"/>
</dbReference>
<dbReference type="EMBL" id="AP018227">
    <property type="protein sequence ID" value="BAY85154.1"/>
    <property type="molecule type" value="Genomic_DNA"/>
</dbReference>
<dbReference type="SUPFAM" id="SSF50447">
    <property type="entry name" value="Translation proteins"/>
    <property type="match status" value="1"/>
</dbReference>
<dbReference type="CDD" id="cd03707">
    <property type="entry name" value="EFTU_III"/>
    <property type="match status" value="1"/>
</dbReference>
<dbReference type="InterPro" id="IPR005225">
    <property type="entry name" value="Small_GTP-bd"/>
</dbReference>
<dbReference type="InterPro" id="IPR050055">
    <property type="entry name" value="EF-Tu_GTPase"/>
</dbReference>
<evidence type="ECO:0000256" key="11">
    <source>
        <dbReference type="HAMAP-Rule" id="MF_00118"/>
    </source>
</evidence>
<feature type="binding site" evidence="11">
    <location>
        <begin position="19"/>
        <end position="26"/>
    </location>
    <ligand>
        <name>GTP</name>
        <dbReference type="ChEBI" id="CHEBI:37565"/>
    </ligand>
</feature>
<dbReference type="InterPro" id="IPR033720">
    <property type="entry name" value="EFTU_2"/>
</dbReference>
<evidence type="ECO:0000256" key="3">
    <source>
        <dbReference type="ARBA" id="ARBA00022490"/>
    </source>
</evidence>
<keyword evidence="9 11" id="KW-0342">GTP-binding</keyword>
<evidence type="ECO:0000256" key="6">
    <source>
        <dbReference type="ARBA" id="ARBA00022801"/>
    </source>
</evidence>
<evidence type="ECO:0000256" key="7">
    <source>
        <dbReference type="ARBA" id="ARBA00022842"/>
    </source>
</evidence>
<dbReference type="FunFam" id="3.40.50.300:FF:000003">
    <property type="entry name" value="Elongation factor Tu"/>
    <property type="match status" value="1"/>
</dbReference>
<evidence type="ECO:0000256" key="4">
    <source>
        <dbReference type="ARBA" id="ARBA00022741"/>
    </source>
</evidence>
<dbReference type="NCBIfam" id="NF009373">
    <property type="entry name" value="PRK12736.1"/>
    <property type="match status" value="1"/>
</dbReference>
<organism evidence="13 14">
    <name type="scientific">Calothrix parasitica NIES-267</name>
    <dbReference type="NCBI Taxonomy" id="1973488"/>
    <lineage>
        <taxon>Bacteria</taxon>
        <taxon>Bacillati</taxon>
        <taxon>Cyanobacteriota</taxon>
        <taxon>Cyanophyceae</taxon>
        <taxon>Nostocales</taxon>
        <taxon>Calotrichaceae</taxon>
        <taxon>Calothrix</taxon>
    </lineage>
</organism>
<keyword evidence="7 11" id="KW-0460">Magnesium</keyword>
<dbReference type="InterPro" id="IPR004161">
    <property type="entry name" value="EFTu-like_2"/>
</dbReference>
<dbReference type="NCBIfam" id="TIGR00485">
    <property type="entry name" value="EF-Tu"/>
    <property type="match status" value="1"/>
</dbReference>
<dbReference type="FunFam" id="2.40.30.10:FF:000001">
    <property type="entry name" value="Elongation factor Tu"/>
    <property type="match status" value="1"/>
</dbReference>
<proteinExistence type="inferred from homology"/>
<keyword evidence="6 11" id="KW-0378">Hydrolase</keyword>
<dbReference type="NCBIfam" id="NF000766">
    <property type="entry name" value="PRK00049.1"/>
    <property type="match status" value="1"/>
</dbReference>
<dbReference type="InterPro" id="IPR004160">
    <property type="entry name" value="Transl_elong_EFTu/EF1A_C"/>
</dbReference>
<keyword evidence="11" id="KW-0479">Metal-binding</keyword>
<gene>
    <name evidence="11" type="primary">tuf</name>
    <name evidence="13" type="ORF">NIES267_46530</name>
</gene>
<dbReference type="Pfam" id="PF03144">
    <property type="entry name" value="GTP_EFTU_D2"/>
    <property type="match status" value="1"/>
</dbReference>
<dbReference type="InterPro" id="IPR027417">
    <property type="entry name" value="P-loop_NTPase"/>
</dbReference>
<dbReference type="PANTHER" id="PTHR43721:SF22">
    <property type="entry name" value="ELONGATION FACTOR TU, MITOCHONDRIAL"/>
    <property type="match status" value="1"/>
</dbReference>
<dbReference type="OrthoDB" id="9804504at2"/>
<dbReference type="InterPro" id="IPR041709">
    <property type="entry name" value="EF-Tu_GTP-bd"/>
</dbReference>
<dbReference type="NCBIfam" id="TIGR00231">
    <property type="entry name" value="small_GTP"/>
    <property type="match status" value="1"/>
</dbReference>
<dbReference type="Proteomes" id="UP000218418">
    <property type="component" value="Chromosome"/>
</dbReference>
<evidence type="ECO:0000313" key="14">
    <source>
        <dbReference type="Proteomes" id="UP000218418"/>
    </source>
</evidence>
<evidence type="ECO:0000256" key="8">
    <source>
        <dbReference type="ARBA" id="ARBA00022917"/>
    </source>
</evidence>
<feature type="binding site" evidence="11">
    <location>
        <begin position="81"/>
        <end position="85"/>
    </location>
    <ligand>
        <name>GTP</name>
        <dbReference type="ChEBI" id="CHEBI:37565"/>
    </ligand>
</feature>
<evidence type="ECO:0000259" key="12">
    <source>
        <dbReference type="PROSITE" id="PS51722"/>
    </source>
</evidence>
<name>A0A1Z4LVE4_9CYAN</name>
<feature type="binding site" evidence="11">
    <location>
        <position position="26"/>
    </location>
    <ligand>
        <name>Mg(2+)</name>
        <dbReference type="ChEBI" id="CHEBI:18420"/>
    </ligand>
</feature>
<dbReference type="GO" id="GO:0000287">
    <property type="term" value="F:magnesium ion binding"/>
    <property type="evidence" value="ECO:0007669"/>
    <property type="project" value="UniProtKB-UniRule"/>
</dbReference>
<dbReference type="SUPFAM" id="SSF52540">
    <property type="entry name" value="P-loop containing nucleoside triphosphate hydrolases"/>
    <property type="match status" value="1"/>
</dbReference>
<dbReference type="Gene3D" id="3.40.50.300">
    <property type="entry name" value="P-loop containing nucleotide triphosphate hydrolases"/>
    <property type="match status" value="1"/>
</dbReference>
<accession>A0A1Z4LVE4</accession>
<dbReference type="InterPro" id="IPR009001">
    <property type="entry name" value="Transl_elong_EF1A/Init_IF2_C"/>
</dbReference>
<dbReference type="GO" id="GO:0003746">
    <property type="term" value="F:translation elongation factor activity"/>
    <property type="evidence" value="ECO:0007669"/>
    <property type="project" value="UniProtKB-UniRule"/>
</dbReference>
<comment type="subcellular location">
    <subcellularLocation>
        <location evidence="11">Cytoplasm</location>
    </subcellularLocation>
</comment>
<evidence type="ECO:0000256" key="1">
    <source>
        <dbReference type="ARBA" id="ARBA00007249"/>
    </source>
</evidence>
<dbReference type="CDD" id="cd03697">
    <property type="entry name" value="EFTU_II"/>
    <property type="match status" value="1"/>
</dbReference>
<evidence type="ECO:0000256" key="9">
    <source>
        <dbReference type="ARBA" id="ARBA00023134"/>
    </source>
</evidence>
<dbReference type="InterPro" id="IPR009000">
    <property type="entry name" value="Transl_B-barrel_sf"/>
</dbReference>
<keyword evidence="8 11" id="KW-0648">Protein biosynthesis</keyword>
<protein>
    <recommendedName>
        <fullName evidence="10 11">Elongation factor Tu</fullName>
        <shortName evidence="11">EF-Tu</shortName>
        <ecNumber evidence="11">3.6.5.3</ecNumber>
    </recommendedName>
</protein>
<dbReference type="InterPro" id="IPR000795">
    <property type="entry name" value="T_Tr_GTP-bd_dom"/>
</dbReference>
<comment type="function">
    <text evidence="11">GTP hydrolase that promotes the GTP-dependent binding of aminoacyl-tRNA to the A-site of ribosomes during protein biosynthesis.</text>
</comment>
<comment type="similarity">
    <text evidence="1 11">Belongs to the TRAFAC class translation factor GTPase superfamily. Classic translation factor GTPase family. EF-Tu/EF-1A subfamily.</text>
</comment>
<dbReference type="PROSITE" id="PS00301">
    <property type="entry name" value="G_TR_1"/>
    <property type="match status" value="1"/>
</dbReference>
<dbReference type="Pfam" id="PF03143">
    <property type="entry name" value="GTP_EFTU_D3"/>
    <property type="match status" value="1"/>
</dbReference>